<dbReference type="Pfam" id="PF01593">
    <property type="entry name" value="Amino_oxidase"/>
    <property type="match status" value="1"/>
</dbReference>
<dbReference type="PANTHER" id="PTHR43734:SF1">
    <property type="entry name" value="PHYTOENE DESATURASE"/>
    <property type="match status" value="1"/>
</dbReference>
<dbReference type="Gene3D" id="3.50.50.60">
    <property type="entry name" value="FAD/NAD(P)-binding domain"/>
    <property type="match status" value="1"/>
</dbReference>
<reference evidence="3 4" key="1">
    <citation type="submission" date="2013-04" db="EMBL/GenBank/DDBJ databases">
        <title>Hyphomonas hirschiana VP5 Genome Sequencing.</title>
        <authorList>
            <person name="Lai Q."/>
            <person name="Shao Z."/>
        </authorList>
    </citation>
    <scope>NUCLEOTIDE SEQUENCE [LARGE SCALE GENOMIC DNA]</scope>
    <source>
        <strain evidence="3 4">VP5</strain>
    </source>
</reference>
<evidence type="ECO:0000313" key="4">
    <source>
        <dbReference type="Proteomes" id="UP000025061"/>
    </source>
</evidence>
<dbReference type="PATRIC" id="fig|1280951.3.peg.919"/>
<gene>
    <name evidence="3" type="ORF">HHI_04520</name>
</gene>
<dbReference type="AlphaFoldDB" id="A0A059FXE6"/>
<dbReference type="OrthoDB" id="337830at2"/>
<accession>A0A059FXE6</accession>
<dbReference type="SUPFAM" id="SSF51905">
    <property type="entry name" value="FAD/NAD(P)-binding domain"/>
    <property type="match status" value="1"/>
</dbReference>
<dbReference type="Proteomes" id="UP000025061">
    <property type="component" value="Unassembled WGS sequence"/>
</dbReference>
<dbReference type="Gene3D" id="3.90.660.50">
    <property type="match status" value="1"/>
</dbReference>
<feature type="domain" description="Amine oxidase" evidence="2">
    <location>
        <begin position="12"/>
        <end position="406"/>
    </location>
</feature>
<protein>
    <submittedName>
        <fullName evidence="3">Amine oxidase, flavin-containing</fullName>
    </submittedName>
</protein>
<dbReference type="GO" id="GO:0016491">
    <property type="term" value="F:oxidoreductase activity"/>
    <property type="evidence" value="ECO:0007669"/>
    <property type="project" value="InterPro"/>
</dbReference>
<evidence type="ECO:0000256" key="1">
    <source>
        <dbReference type="ARBA" id="ARBA00006046"/>
    </source>
</evidence>
<comment type="similarity">
    <text evidence="1">Belongs to the carotenoid/retinoid oxidoreductase family.</text>
</comment>
<organism evidence="3 4">
    <name type="scientific">Hyphomonas hirschiana VP5</name>
    <dbReference type="NCBI Taxonomy" id="1280951"/>
    <lineage>
        <taxon>Bacteria</taxon>
        <taxon>Pseudomonadati</taxon>
        <taxon>Pseudomonadota</taxon>
        <taxon>Alphaproteobacteria</taxon>
        <taxon>Hyphomonadales</taxon>
        <taxon>Hyphomonadaceae</taxon>
        <taxon>Hyphomonas</taxon>
    </lineage>
</organism>
<keyword evidence="4" id="KW-1185">Reference proteome</keyword>
<evidence type="ECO:0000259" key="2">
    <source>
        <dbReference type="Pfam" id="PF01593"/>
    </source>
</evidence>
<dbReference type="InterPro" id="IPR036188">
    <property type="entry name" value="FAD/NAD-bd_sf"/>
</dbReference>
<dbReference type="PANTHER" id="PTHR43734">
    <property type="entry name" value="PHYTOENE DESATURASE"/>
    <property type="match status" value="1"/>
</dbReference>
<comment type="caution">
    <text evidence="3">The sequence shown here is derived from an EMBL/GenBank/DDBJ whole genome shotgun (WGS) entry which is preliminary data.</text>
</comment>
<name>A0A059FXE6_9PROT</name>
<evidence type="ECO:0000313" key="3">
    <source>
        <dbReference type="EMBL" id="KCZ95390.1"/>
    </source>
</evidence>
<sequence>MVPHAIVIGAGLAGLIAAHDLAAAGTSVTLLESTAHFGGRAQTKREGGFALNQGPHALYLAGSFRQALDRIGVPYAGEPREITRKALRGGKLHTLPFSAASLMRTSLFDMADKASFPKLMDQIRTAGTPPGSFAQWADSLRLRPNVREALSALLRLSSYAHAEQELPAAAGLAQVRLALTDTLYVNDGWQSLVDGLLEKAAAAGATIRASSPVTRLERSGEVWAVTLANGETLSAEGIILACAPDSAAQLTGQPGRYANLRSCRANTLDLALSHRPQDAHDFVLGIDKPLYASIHSATARLAPPGGVLVHFARYLAPDEAPGADAITELEALADIAVPGWREIIVRRQRLIAMPVVHALPTLAVPRPDITIPDMPGVYLAGDWVGEEGMLSDTAAASAANAARNLLSYLG</sequence>
<proteinExistence type="inferred from homology"/>
<dbReference type="RefSeq" id="WP_011645262.1">
    <property type="nucleotide sequence ID" value="NZ_ARYI01000003.1"/>
</dbReference>
<dbReference type="EMBL" id="ARYI01000003">
    <property type="protein sequence ID" value="KCZ95390.1"/>
    <property type="molecule type" value="Genomic_DNA"/>
</dbReference>
<dbReference type="InterPro" id="IPR002937">
    <property type="entry name" value="Amino_oxidase"/>
</dbReference>